<keyword evidence="3" id="KW-1185">Reference proteome</keyword>
<dbReference type="Proteomes" id="UP001160148">
    <property type="component" value="Unassembled WGS sequence"/>
</dbReference>
<evidence type="ECO:0000313" key="3">
    <source>
        <dbReference type="Proteomes" id="UP001160148"/>
    </source>
</evidence>
<evidence type="ECO:0000313" key="2">
    <source>
        <dbReference type="EMBL" id="CAI6343574.1"/>
    </source>
</evidence>
<dbReference type="AlphaFoldDB" id="A0AAV0VH74"/>
<reference evidence="2 3" key="1">
    <citation type="submission" date="2023-01" db="EMBL/GenBank/DDBJ databases">
        <authorList>
            <person name="Whitehead M."/>
        </authorList>
    </citation>
    <scope>NUCLEOTIDE SEQUENCE [LARGE SCALE GENOMIC DNA]</scope>
</reference>
<comment type="caution">
    <text evidence="2">The sequence shown here is derived from an EMBL/GenBank/DDBJ whole genome shotgun (WGS) entry which is preliminary data.</text>
</comment>
<organism evidence="2 3">
    <name type="scientific">Macrosiphum euphorbiae</name>
    <name type="common">potato aphid</name>
    <dbReference type="NCBI Taxonomy" id="13131"/>
    <lineage>
        <taxon>Eukaryota</taxon>
        <taxon>Metazoa</taxon>
        <taxon>Ecdysozoa</taxon>
        <taxon>Arthropoda</taxon>
        <taxon>Hexapoda</taxon>
        <taxon>Insecta</taxon>
        <taxon>Pterygota</taxon>
        <taxon>Neoptera</taxon>
        <taxon>Paraneoptera</taxon>
        <taxon>Hemiptera</taxon>
        <taxon>Sternorrhyncha</taxon>
        <taxon>Aphidomorpha</taxon>
        <taxon>Aphidoidea</taxon>
        <taxon>Aphididae</taxon>
        <taxon>Macrosiphini</taxon>
        <taxon>Macrosiphum</taxon>
    </lineage>
</organism>
<sequence>MTISPYWQCSKKIHCNVELHGYEHVESSVSETSDIPTDSGLAIDADVIESLDTHDRRPSCQSSTVHKVNPQSGGHGHLRPSVVSGRAARRPGPHP</sequence>
<gene>
    <name evidence="2" type="ORF">MEUPH1_LOCUS820</name>
</gene>
<protein>
    <submittedName>
        <fullName evidence="2">Uncharacterized protein</fullName>
    </submittedName>
</protein>
<name>A0AAV0VH74_9HEMI</name>
<feature type="compositionally biased region" description="Polar residues" evidence="1">
    <location>
        <begin position="59"/>
        <end position="72"/>
    </location>
</feature>
<dbReference type="EMBL" id="CARXXK010000001">
    <property type="protein sequence ID" value="CAI6343574.1"/>
    <property type="molecule type" value="Genomic_DNA"/>
</dbReference>
<proteinExistence type="predicted"/>
<accession>A0AAV0VH74</accession>
<evidence type="ECO:0000256" key="1">
    <source>
        <dbReference type="SAM" id="MobiDB-lite"/>
    </source>
</evidence>
<feature type="region of interest" description="Disordered" evidence="1">
    <location>
        <begin position="52"/>
        <end position="95"/>
    </location>
</feature>